<dbReference type="eggNOG" id="KOG4177">
    <property type="taxonomic scope" value="Eukaryota"/>
</dbReference>
<dbReference type="PANTHER" id="PTHR10039:SF10">
    <property type="entry name" value="NACHT DOMAIN-CONTAINING PROTEIN"/>
    <property type="match status" value="1"/>
</dbReference>
<protein>
    <recommendedName>
        <fullName evidence="2">Nephrocystin 3-like N-terminal domain-containing protein</fullName>
    </recommendedName>
</protein>
<keyword evidence="1" id="KW-0677">Repeat</keyword>
<comment type="caution">
    <text evidence="3">The sequence shown here is derived from an EMBL/GenBank/DDBJ whole genome shotgun (WGS) entry which is preliminary data.</text>
</comment>
<dbReference type="InterPro" id="IPR056884">
    <property type="entry name" value="NPHP3-like_N"/>
</dbReference>
<dbReference type="OrthoDB" id="4850221at2759"/>
<dbReference type="KEGG" id="cfj:CFIO01_08039"/>
<dbReference type="Proteomes" id="UP000020467">
    <property type="component" value="Unassembled WGS sequence"/>
</dbReference>
<evidence type="ECO:0000259" key="2">
    <source>
        <dbReference type="Pfam" id="PF24883"/>
    </source>
</evidence>
<dbReference type="HOGENOM" id="CLU_000288_34_3_1"/>
<evidence type="ECO:0000313" key="4">
    <source>
        <dbReference type="Proteomes" id="UP000020467"/>
    </source>
</evidence>
<dbReference type="InterPro" id="IPR036770">
    <property type="entry name" value="Ankyrin_rpt-contain_sf"/>
</dbReference>
<dbReference type="EMBL" id="JARH01000268">
    <property type="protein sequence ID" value="EXF82998.1"/>
    <property type="molecule type" value="Genomic_DNA"/>
</dbReference>
<dbReference type="PANTHER" id="PTHR10039">
    <property type="entry name" value="AMELOGENIN"/>
    <property type="match status" value="1"/>
</dbReference>
<name>A0A010SE16_9PEZI</name>
<sequence length="1128" mass="126821">MATVLRKASRLKPDIRLMQEVSEFEASLSSAQKASFKKERSAACTKPPTTADVMQFTARIDDEARQKRLSSRCFGPRLTNLLQAVQQFAALGDVVVGRSQNIVAYLNDTNALFKICIGFSSYLEKLSLLFMAAGRQAPRHQAMALIYPKSKALRNHLCEYFIVVTQICNHVRSFTQQSMLSQLAASLNDSDLKGFQSDLDLWSTSIREEANLLLNQHLKTEAELSADARLTTARWTASTAQRFDVGKKMKWLEYCSTYDFQTTWKQMQKLGLTSLLHNSDDYQQWKRHDSSASILFSGRIGAGKSVTMANVVSDLSRDNEATVIYFFCRYDIPESLKHRTILGSLARQYLNYFPANSDVFDNETQSPQLGIEDFVRILETDSRRNGQRYIIMDGLDDCGAGERQIVLQQLLETQQPSSRWHLAISAQLSADDFVRINLKPTWNVPLPTENPDIEFFIDVEIETRVENGVLVVGDPRLIQDIKEALLRGANGMFLWVALQLDAICLEISDYDIRETIKSLPRDLTATYTRILQKSTAQDRENYHSRIFKFLAAAYEPLTSAQICEMASVAIGDGTYDPSRQINNINKVLGFCGSLIVVDEEEKTVRFVHHSAKSFCQVSIDKTSVWQFTKEEAHNELGGTILTYLNYTIFETKVSTNVVPVFDAGKISTEIMRQTFHNSWSPVRLAGSFVKPKSALTRDIGHVLAHNINQPSTTTIDHPFLPYAKAYCLLHTRCAIMPSAQHMWHSVVSELDLSSLPPLPCVAAAWDQTTVPQELSESAALFWSIRNSHVPMFNYVTNIGHDKLSLRSQSLRLLALLRILKALSAVSIISRFYTTSLGPEIESHMATRLLSFSIPLKTFKVSAWLADHIQSTPHGSENSKDDEYVDMPEDYGHNRSIAKDVINMIIDSNSIGGEIRYQIFRRACVMGNIEVARMTRLTADHQGKPNRPYQGDEMNLALETISKERFELAAWLLANGAPPHGSDCSGFPVLHRAVLLRNWHLAASLVAHGASIWGLPPFCAEKEIFHACVQSLDLAGIVFLAGAGYRDAMHMVSSGPEFARLAKIQGTVPWDIKDFDQFRLHLTRNMMAEGIVEDSDLFQLHLIKSLMIQAFEGEFSQGNKTVCMEDDRS</sequence>
<dbReference type="AlphaFoldDB" id="A0A010SE16"/>
<proteinExistence type="predicted"/>
<reference evidence="3 4" key="1">
    <citation type="submission" date="2014-02" db="EMBL/GenBank/DDBJ databases">
        <title>The genome sequence of Colletotrichum fioriniae PJ7.</title>
        <authorList>
            <person name="Baroncelli R."/>
            <person name="Thon M.R."/>
        </authorList>
    </citation>
    <scope>NUCLEOTIDE SEQUENCE [LARGE SCALE GENOMIC DNA]</scope>
    <source>
        <strain evidence="3 4">PJ7</strain>
    </source>
</reference>
<dbReference type="InterPro" id="IPR027417">
    <property type="entry name" value="P-loop_NTPase"/>
</dbReference>
<evidence type="ECO:0000313" key="3">
    <source>
        <dbReference type="EMBL" id="EXF82998.1"/>
    </source>
</evidence>
<dbReference type="Gene3D" id="1.25.40.20">
    <property type="entry name" value="Ankyrin repeat-containing domain"/>
    <property type="match status" value="1"/>
</dbReference>
<feature type="domain" description="Nephrocystin 3-like N-terminal" evidence="2">
    <location>
        <begin position="276"/>
        <end position="423"/>
    </location>
</feature>
<keyword evidence="4" id="KW-1185">Reference proteome</keyword>
<gene>
    <name evidence="3" type="ORF">CFIO01_08039</name>
</gene>
<organism evidence="3 4">
    <name type="scientific">Colletotrichum fioriniae PJ7</name>
    <dbReference type="NCBI Taxonomy" id="1445577"/>
    <lineage>
        <taxon>Eukaryota</taxon>
        <taxon>Fungi</taxon>
        <taxon>Dikarya</taxon>
        <taxon>Ascomycota</taxon>
        <taxon>Pezizomycotina</taxon>
        <taxon>Sordariomycetes</taxon>
        <taxon>Hypocreomycetidae</taxon>
        <taxon>Glomerellales</taxon>
        <taxon>Glomerellaceae</taxon>
        <taxon>Colletotrichum</taxon>
        <taxon>Colletotrichum acutatum species complex</taxon>
    </lineage>
</organism>
<dbReference type="Gene3D" id="3.40.50.300">
    <property type="entry name" value="P-loop containing nucleotide triphosphate hydrolases"/>
    <property type="match status" value="1"/>
</dbReference>
<accession>A0A010SE16</accession>
<dbReference type="SUPFAM" id="SSF48403">
    <property type="entry name" value="Ankyrin repeat"/>
    <property type="match status" value="1"/>
</dbReference>
<evidence type="ECO:0000256" key="1">
    <source>
        <dbReference type="ARBA" id="ARBA00022737"/>
    </source>
</evidence>
<dbReference type="Pfam" id="PF24883">
    <property type="entry name" value="NPHP3_N"/>
    <property type="match status" value="1"/>
</dbReference>